<dbReference type="PANTHER" id="PTHR45725:SF1">
    <property type="entry name" value="DISHEVELLED ASSOCIATED ACTIVATOR OF MORPHOGENESIS, ISOFORM D"/>
    <property type="match status" value="1"/>
</dbReference>
<dbReference type="Proteomes" id="UP000002729">
    <property type="component" value="Unassembled WGS sequence"/>
</dbReference>
<feature type="region of interest" description="Disordered" evidence="1">
    <location>
        <begin position="281"/>
        <end position="323"/>
    </location>
</feature>
<name>F0YR75_AURAN</name>
<feature type="compositionally biased region" description="Low complexity" evidence="1">
    <location>
        <begin position="308"/>
        <end position="318"/>
    </location>
</feature>
<evidence type="ECO:0000313" key="4">
    <source>
        <dbReference type="Proteomes" id="UP000002729"/>
    </source>
</evidence>
<feature type="non-terminal residue" evidence="3">
    <location>
        <position position="1"/>
    </location>
</feature>
<reference evidence="3 4" key="1">
    <citation type="journal article" date="2011" name="Proc. Natl. Acad. Sci. U.S.A.">
        <title>Niche of harmful alga Aureococcus anophagefferens revealed through ecogenomics.</title>
        <authorList>
            <person name="Gobler C.J."/>
            <person name="Berry D.L."/>
            <person name="Dyhrman S.T."/>
            <person name="Wilhelm S.W."/>
            <person name="Salamov A."/>
            <person name="Lobanov A.V."/>
            <person name="Zhang Y."/>
            <person name="Collier J.L."/>
            <person name="Wurch L.L."/>
            <person name="Kustka A.B."/>
            <person name="Dill B.D."/>
            <person name="Shah M."/>
            <person name="VerBerkmoes N.C."/>
            <person name="Kuo A."/>
            <person name="Terry A."/>
            <person name="Pangilinan J."/>
            <person name="Lindquist E.A."/>
            <person name="Lucas S."/>
            <person name="Paulsen I.T."/>
            <person name="Hattenrath-Lehmann T.K."/>
            <person name="Talmage S.C."/>
            <person name="Walker E.A."/>
            <person name="Koch F."/>
            <person name="Burson A.M."/>
            <person name="Marcoval M.A."/>
            <person name="Tang Y.Z."/>
            <person name="Lecleir G.R."/>
            <person name="Coyne K.J."/>
            <person name="Berg G.M."/>
            <person name="Bertrand E.M."/>
            <person name="Saito M.A."/>
            <person name="Gladyshev V.N."/>
            <person name="Grigoriev I.V."/>
        </authorList>
    </citation>
    <scope>NUCLEOTIDE SEQUENCE [LARGE SCALE GENOMIC DNA]</scope>
    <source>
        <strain evidence="4">CCMP 1984</strain>
    </source>
</reference>
<protein>
    <recommendedName>
        <fullName evidence="2">FH2 domain-containing protein</fullName>
    </recommendedName>
</protein>
<dbReference type="PANTHER" id="PTHR45725">
    <property type="entry name" value="FORMIN HOMOLOGY 2 FAMILY MEMBER"/>
    <property type="match status" value="1"/>
</dbReference>
<dbReference type="EMBL" id="GL833571">
    <property type="protein sequence ID" value="EGB02384.1"/>
    <property type="molecule type" value="Genomic_DNA"/>
</dbReference>
<dbReference type="AlphaFoldDB" id="F0YR75"/>
<dbReference type="GeneID" id="20227125"/>
<dbReference type="KEGG" id="aaf:AURANDRAFT_68934"/>
<dbReference type="eggNOG" id="KOG1922">
    <property type="taxonomic scope" value="Eukaryota"/>
</dbReference>
<dbReference type="InterPro" id="IPR051425">
    <property type="entry name" value="Formin_Homology"/>
</dbReference>
<evidence type="ECO:0000313" key="3">
    <source>
        <dbReference type="EMBL" id="EGB02384.1"/>
    </source>
</evidence>
<dbReference type="PROSITE" id="PS51444">
    <property type="entry name" value="FH2"/>
    <property type="match status" value="1"/>
</dbReference>
<dbReference type="SUPFAM" id="SSF101447">
    <property type="entry name" value="Formin homology 2 domain (FH2 domain)"/>
    <property type="match status" value="1"/>
</dbReference>
<dbReference type="Gene3D" id="1.20.58.2220">
    <property type="entry name" value="Formin, FH2 domain"/>
    <property type="match status" value="1"/>
</dbReference>
<dbReference type="OMA" id="DARESCF"/>
<dbReference type="InterPro" id="IPR042201">
    <property type="entry name" value="FH2_Formin_sf"/>
</dbReference>
<feature type="non-terminal residue" evidence="3">
    <location>
        <position position="451"/>
    </location>
</feature>
<feature type="domain" description="FH2" evidence="2">
    <location>
        <begin position="1"/>
        <end position="309"/>
    </location>
</feature>
<dbReference type="InterPro" id="IPR015425">
    <property type="entry name" value="FH2_Formin"/>
</dbReference>
<dbReference type="OrthoDB" id="1668162at2759"/>
<accession>F0YR75</accession>
<evidence type="ECO:0000256" key="1">
    <source>
        <dbReference type="SAM" id="MobiDB-lite"/>
    </source>
</evidence>
<keyword evidence="4" id="KW-1185">Reference proteome</keyword>
<sequence length="451" mass="47322">ERAQNVTIAVSRVARKFDGDMDRLWASVAQLDARLGADDYERLRPALPSDGECAAVRAWLAATPGRDAASLGAAERFVDAAGRAGDRAGLLDTALAVSGFDARLVAAESAAAAVLAAAAAVLDSGGLARALRHILAVGNAMNAGTARGDAVGVTLASLGQIVHTKGRDRSTTVLDYVVRALSKRGHAPEVRRAARDLPGLVDGARRVPVADVLREHRALEDAVRGARRALAAAAAAAADLDGAVADEEMENMAEHEAPRFFDTFTKSAGFSLFRAAERRRSRSPSVQADAARRRGAHAEPPPVPGPADAPAAAPAAPAAEERETVAVVDRTAGVQQCEELRGLSVAEQAWRLPKPVVRPVFEPGDARESCFGRTTKNLILYDKEAACASTAGLGTVYKTAAIQPKPMLELKAPPVVFTRGDKLRLLRGGKMITARFFGVFEGGEAVSKQGK</sequence>
<dbReference type="RefSeq" id="XP_009042917.1">
    <property type="nucleotide sequence ID" value="XM_009044669.1"/>
</dbReference>
<dbReference type="Pfam" id="PF02181">
    <property type="entry name" value="FH2"/>
    <property type="match status" value="1"/>
</dbReference>
<dbReference type="InParanoid" id="F0YR75"/>
<gene>
    <name evidence="3" type="ORF">AURANDRAFT_68934</name>
</gene>
<evidence type="ECO:0000259" key="2">
    <source>
        <dbReference type="PROSITE" id="PS51444"/>
    </source>
</evidence>
<organism evidence="4">
    <name type="scientific">Aureococcus anophagefferens</name>
    <name type="common">Harmful bloom alga</name>
    <dbReference type="NCBI Taxonomy" id="44056"/>
    <lineage>
        <taxon>Eukaryota</taxon>
        <taxon>Sar</taxon>
        <taxon>Stramenopiles</taxon>
        <taxon>Ochrophyta</taxon>
        <taxon>Pelagophyceae</taxon>
        <taxon>Pelagomonadales</taxon>
        <taxon>Pelagomonadaceae</taxon>
        <taxon>Aureococcus</taxon>
    </lineage>
</organism>
<proteinExistence type="predicted"/>